<name>A0A5A7N3L4_9PROT</name>
<sequence>MINIITKKDFEGFKASAYGGMFLNEGDGETQEYSLSFGSQGERTRIFVDVTYNEASAIRASDRKISAFPTPGVGACTPFCSSGTPQGRFIFGTGAFDGQGNPITADITLNDGAINQLGNLAAFDPANPASLDFNAFDTSDRFNFAQFNLVSTPNKRVSVFSNIEHDLTDNVVFEMKAVFNNRESTNQAAPEPLFIGPDAGNGNLMDTISVDATNPFNPFGITLNAENGFVFAGRRPLEAGARIFEQNVDTWYLNGGLRGDFTFEDRSFFWDINTTFSESRGSQRKFGAFNSAKLKQALGPIDQCLNPDGSSINGCVPFNFFGGQGADGSGSITPEMLDFVTFVQKDESESELFDVTANISGDLIRLPAGWIAFAGGYEHRKREGFFQPDAVVVAGESAGVPSTPTQGSFNVDEVYGEIVLPLLAGVPFAEYLEASFAARYSDFSTFGGNTTIKAGVNWRITEDFLLRGSYAEGLRAPGIGELFGSEARFDATLQDPCSNFLGLGGGNPASAQIQANCVALGVPADGSFTQLNSQISTTVGGNRELQPETSDSFSISSVYSPKWAADIKGVESLTFEATYWNIDLENAIQAIDQDVKLQGCVQTLDPVLCSGISRTPGGAINGFNIQLQNIGGIETDGVDFSIDYQSPMTDFGRFSAGVLTTWVNSFEESFPSADGFTKVERVGTEQGDPEKGWPEFRVQANLNWAYKTVSVNFIARYIDGLTESCPANLFGVSAGGINDLSTLCSDPADGTNKLGSKIYGDLQATWQPAIFEDRIAFSVGINNILQTDPPECFSCALNGFDATLFDVPGRFGYAQVNVTF</sequence>
<keyword evidence="3" id="KW-0998">Cell outer membrane</keyword>
<dbReference type="GO" id="GO:0009279">
    <property type="term" value="C:cell outer membrane"/>
    <property type="evidence" value="ECO:0007669"/>
    <property type="project" value="UniProtKB-SubCell"/>
</dbReference>
<gene>
    <name evidence="5" type="primary">btuB_1</name>
    <name evidence="5" type="ORF">JCM17846_02990</name>
</gene>
<evidence type="ECO:0000313" key="5">
    <source>
        <dbReference type="EMBL" id="GER02617.1"/>
    </source>
</evidence>
<dbReference type="Pfam" id="PF00593">
    <property type="entry name" value="TonB_dep_Rec_b-barrel"/>
    <property type="match status" value="1"/>
</dbReference>
<dbReference type="AlphaFoldDB" id="A0A5A7N3L4"/>
<dbReference type="PANTHER" id="PTHR47234">
    <property type="match status" value="1"/>
</dbReference>
<dbReference type="SUPFAM" id="SSF56935">
    <property type="entry name" value="Porins"/>
    <property type="match status" value="1"/>
</dbReference>
<proteinExistence type="predicted"/>
<keyword evidence="6" id="KW-1185">Reference proteome</keyword>
<keyword evidence="2" id="KW-0472">Membrane</keyword>
<dbReference type="Gene3D" id="2.40.170.20">
    <property type="entry name" value="TonB-dependent receptor, beta-barrel domain"/>
    <property type="match status" value="1"/>
</dbReference>
<reference evidence="5 6" key="1">
    <citation type="submission" date="2019-09" db="EMBL/GenBank/DDBJ databases">
        <title>NBRP : Genome information of microbial organism related human and environment.</title>
        <authorList>
            <person name="Hattori M."/>
            <person name="Oshima K."/>
            <person name="Inaba H."/>
            <person name="Suda W."/>
            <person name="Sakamoto M."/>
            <person name="Iino T."/>
            <person name="Kitahara M."/>
            <person name="Oshida Y."/>
            <person name="Iida T."/>
            <person name="Kudo T."/>
            <person name="Itoh T."/>
            <person name="Ohkuma M."/>
        </authorList>
    </citation>
    <scope>NUCLEOTIDE SEQUENCE [LARGE SCALE GENOMIC DNA]</scope>
    <source>
        <strain evidence="5 6">Q-1</strain>
    </source>
</reference>
<evidence type="ECO:0000256" key="3">
    <source>
        <dbReference type="ARBA" id="ARBA00023237"/>
    </source>
</evidence>
<protein>
    <submittedName>
        <fullName evidence="5">TonB-dependent receptor</fullName>
    </submittedName>
</protein>
<dbReference type="InterPro" id="IPR000531">
    <property type="entry name" value="Beta-barrel_TonB"/>
</dbReference>
<dbReference type="EMBL" id="BKCN01000001">
    <property type="protein sequence ID" value="GER02617.1"/>
    <property type="molecule type" value="Genomic_DNA"/>
</dbReference>
<evidence type="ECO:0000259" key="4">
    <source>
        <dbReference type="Pfam" id="PF00593"/>
    </source>
</evidence>
<evidence type="ECO:0000256" key="2">
    <source>
        <dbReference type="ARBA" id="ARBA00023136"/>
    </source>
</evidence>
<evidence type="ECO:0000256" key="1">
    <source>
        <dbReference type="ARBA" id="ARBA00004442"/>
    </source>
</evidence>
<keyword evidence="5" id="KW-0675">Receptor</keyword>
<organism evidence="5 6">
    <name type="scientific">Iodidimonas nitroreducens</name>
    <dbReference type="NCBI Taxonomy" id="1236968"/>
    <lineage>
        <taxon>Bacteria</taxon>
        <taxon>Pseudomonadati</taxon>
        <taxon>Pseudomonadota</taxon>
        <taxon>Alphaproteobacteria</taxon>
        <taxon>Iodidimonadales</taxon>
        <taxon>Iodidimonadaceae</taxon>
        <taxon>Iodidimonas</taxon>
    </lineage>
</organism>
<comment type="caution">
    <text evidence="5">The sequence shown here is derived from an EMBL/GenBank/DDBJ whole genome shotgun (WGS) entry which is preliminary data.</text>
</comment>
<comment type="subcellular location">
    <subcellularLocation>
        <location evidence="1">Cell outer membrane</location>
    </subcellularLocation>
</comment>
<feature type="domain" description="TonB-dependent receptor-like beta-barrel" evidence="4">
    <location>
        <begin position="220"/>
        <end position="784"/>
    </location>
</feature>
<dbReference type="InterPro" id="IPR036942">
    <property type="entry name" value="Beta-barrel_TonB_sf"/>
</dbReference>
<dbReference type="RefSeq" id="WP_150006698.1">
    <property type="nucleotide sequence ID" value="NZ_BKCN01000001.1"/>
</dbReference>
<dbReference type="PANTHER" id="PTHR47234:SF2">
    <property type="entry name" value="TONB-DEPENDENT RECEPTOR"/>
    <property type="match status" value="1"/>
</dbReference>
<dbReference type="Proteomes" id="UP000324996">
    <property type="component" value="Unassembled WGS sequence"/>
</dbReference>
<evidence type="ECO:0000313" key="6">
    <source>
        <dbReference type="Proteomes" id="UP000324996"/>
    </source>
</evidence>
<accession>A0A5A7N3L4</accession>